<name>A0A9P6W4B3_MAUEX</name>
<dbReference type="Pfam" id="PF06202">
    <property type="entry name" value="GDE_C"/>
    <property type="match status" value="1"/>
</dbReference>
<comment type="subcellular location">
    <subcellularLocation>
        <location evidence="4">Cytoplasm</location>
    </subcellularLocation>
</comment>
<keyword evidence="10" id="KW-0808">Transferase</keyword>
<dbReference type="SUPFAM" id="SSF48208">
    <property type="entry name" value="Six-hairpin glycosidases"/>
    <property type="match status" value="1"/>
</dbReference>
<evidence type="ECO:0000256" key="11">
    <source>
        <dbReference type="ARBA" id="ARBA00022801"/>
    </source>
</evidence>
<evidence type="ECO:0000256" key="6">
    <source>
        <dbReference type="ARBA" id="ARBA00012778"/>
    </source>
</evidence>
<dbReference type="PANTHER" id="PTHR10569:SF2">
    <property type="entry name" value="GLYCOGEN DEBRANCHING ENZYME"/>
    <property type="match status" value="1"/>
</dbReference>
<feature type="domain" description="Eukaryotic glycogen debranching enzyme N-terminal" evidence="19">
    <location>
        <begin position="607"/>
        <end position="695"/>
    </location>
</feature>
<dbReference type="PANTHER" id="PTHR10569">
    <property type="entry name" value="GLYCOGEN DEBRANCHING ENZYME"/>
    <property type="match status" value="1"/>
</dbReference>
<comment type="function">
    <text evidence="3">Multifunctional enzyme acting as 1,4-alpha-D-glucan:1,4-alpha-D-glucan 4-alpha-D-glycosyltransferase and amylo-1,6-glucosidase in glycogen degradation.</text>
</comment>
<keyword evidence="8" id="KW-0963">Cytoplasm</keyword>
<evidence type="ECO:0000256" key="16">
    <source>
        <dbReference type="ARBA" id="ARBA00031477"/>
    </source>
</evidence>
<dbReference type="Gene3D" id="1.50.10.10">
    <property type="match status" value="1"/>
</dbReference>
<dbReference type="SUPFAM" id="SSF51445">
    <property type="entry name" value="(Trans)glycosidases"/>
    <property type="match status" value="1"/>
</dbReference>
<evidence type="ECO:0000259" key="19">
    <source>
        <dbReference type="Pfam" id="PF14699"/>
    </source>
</evidence>
<evidence type="ECO:0000256" key="15">
    <source>
        <dbReference type="ARBA" id="ARBA00025780"/>
    </source>
</evidence>
<dbReference type="GO" id="GO:0005978">
    <property type="term" value="P:glycogen biosynthetic process"/>
    <property type="evidence" value="ECO:0007669"/>
    <property type="project" value="UniProtKB-KW"/>
</dbReference>
<dbReference type="Pfam" id="PF14702">
    <property type="entry name" value="hGDE_central"/>
    <property type="match status" value="1"/>
</dbReference>
<evidence type="ECO:0000256" key="17">
    <source>
        <dbReference type="SAM" id="Phobius"/>
    </source>
</evidence>
<dbReference type="Proteomes" id="UP000750334">
    <property type="component" value="Unassembled WGS sequence"/>
</dbReference>
<feature type="transmembrane region" description="Helical" evidence="17">
    <location>
        <begin position="172"/>
        <end position="199"/>
    </location>
</feature>
<dbReference type="EMBL" id="PUHR01000155">
    <property type="protein sequence ID" value="KAG0661755.1"/>
    <property type="molecule type" value="Genomic_DNA"/>
</dbReference>
<evidence type="ECO:0000256" key="14">
    <source>
        <dbReference type="ARBA" id="ARBA00023295"/>
    </source>
</evidence>
<keyword evidence="17" id="KW-1133">Transmembrane helix</keyword>
<dbReference type="InterPro" id="IPR032792">
    <property type="entry name" value="AGL_glucanoTrfase"/>
</dbReference>
<evidence type="ECO:0000259" key="21">
    <source>
        <dbReference type="Pfam" id="PF14702"/>
    </source>
</evidence>
<proteinExistence type="inferred from homology"/>
<dbReference type="InterPro" id="IPR032788">
    <property type="entry name" value="AGL_central"/>
</dbReference>
<keyword evidence="13" id="KW-0511">Multifunctional enzyme</keyword>
<evidence type="ECO:0000256" key="13">
    <source>
        <dbReference type="ARBA" id="ARBA00023268"/>
    </source>
</evidence>
<evidence type="ECO:0000256" key="10">
    <source>
        <dbReference type="ARBA" id="ARBA00022679"/>
    </source>
</evidence>
<sequence length="2099" mass="240421">MSRIPFKRFVPRIGGTIIGVTIFEIIAFFFINDKKFITFTSANLVVTELLSIVYDSYYPRPAIIETPTDILPITNDVPITNEKPSLNKLSTQKKSHSMWFKLSVVSGLSIFFVLMGSTLELPLATWGFYISFELYHFLNRLYIELFPSNKIFIDLMMKNPLKSTKDWSKKKIIFVTVCIDLVQFLCVWITCTLALGIVIPCIFDIIYNYCNNILKAEDDSASLLNKITNFMVNIFDNYPEYIFVSTISIGIRDQVIVNGSIISRNNKLVEAGAVLTVVVLSRIITSRWLLSVAFSLDYLLYQSYQFLNRIYKTLFPSNEIFLPLLQGKHLENTRGWSKSVTIVIALLFDITEIAILTGMLMATSIIPSGIIYEIKRYMQHLLNSNKNNFSPQNKMTNWKILVGELVFNQIFGYLTYLRGKDATTITVYTVTVTSLDLISFLYDKGMSDRRAKQKKYPDIDVNLAREKPKRRNFIELIRNENRMWVKISSIVLLSTLSRITTSKWYLSGFICLDYVLFECSEFLKRTYNQLFPSIGIFVCLLIRRPITNSRGWSKLVTILMNLKRTLLLRLSDTGEPITSSSYGNGVLTLPSLPLPDGSSEKTPMYTVRILIAASSPIARDGLIWTNCPPDHIIPFKRDKFYKKIINSSFHKDDSIDLNIYKPGSYCFYLSFRNDNEQLETTRKFYFVVLPVLSLNGNFLQLNSIAMQSVISKWLGPTLNDWDNVFKKISDKNYNMVHFTPLQHRGESNSPYSIYDQLEFDPQYFKNTDDVKKMVMHLHKDYNMLSLTDIVFNHTANNSQWLRDHPEAGYNHVTAPHLTSAIQLDKALIDFSLNLKKYGYPTELKNIDDLFKIMDGIKVHVLGSLKLWEYYVLNVQDTIEAIESNWDQTKLESKDSQLFKQNPDTLENVEDMAKFVLENTTDSKFNNLSTRGAKQLTLPTLIRILKVNYGETYSDDITDRIHKILDEINLPLYGEYDDDISEILEQLFNRIKYLRLDENGPKQGPITINSPLTEPCFTRFKGTDGESYALANNGWIWNGNPLVDFASEQSKAYLRREVIVWGDCVKLRYGKSPEDSPYLWSRMEKYVEINATIFDGFRIDNCHSTPLHVGEYFLDHARKFNPNLYVVAELFSGSEQLDCLFVERLAISSLIREAMQAWSEEELSRLIHKHGGRPIGSYKFVPMDNFPYPSDISVDQEYCEYNPESNQIHCVSEINIPKILTATLPHALFMDCTHDNEMPYQKRTVEDTLPNAALVSLCSSAIGSVYGYDEIFPHLLDLVNEHRTYATESCIGIGPVKSKLNEIREKISKKSVDIEDSEMHVHHEGQFITFHRTDVKSGSGWYLVARMKFNEDVSKQDLPPIILSQSKCKLNFAYSLKRTGTIEDANDELKIKGIPTELVELTGFEVTYDEKEQQSKIVLPNEFPAGSIAIFETQQNGVDLSLDHFVRSGAMLATANVTLQSLNPILYHAASEELDCSEGKESTYNVPAIGSLVYCGLQGWISELRKIVFDNDLAHPLSENLREGTWALDYVVNRLDYYKDEPGVIDVQNWLRSRMNRIKVLPNYLRPSYFALIIGILYGCCRLRAMQLMSINIGKSTTFVQSLGLVSIQMMAKVNSTSIFPDENVYSMAAGLPHFSTNYMRCWGRDIFISLRGLLLTTGRFEEAKEHLLAFAKTLKHGMIPNLLDAGRNPRYNARDAAWFFLQAVQDYINIVPNGEAILKEEISRRFPLDDTWVAEDDIRAFSYTSSIEDIIYEILSRHANGIKYREANAGQNLDRVMTSDGFNVEVHVDWNTGLIHGGSQNNCGTWMDKMGESEKAGSVGVPGTPRDGAAVEINGLLKSTLRFVIELHSKGLFKYTQVPKTGGKGSISFEDWNQLVQNNFEKKFYIPLDPEDDKNFDIDSGIVNRRGIYKDLYKSGKPYEDYQFRPNFTVAMVVAPELFTPEHATYCLDLADTVLRGPLGMATLDPSDYNYHPYYINSEDSENFATSKGRNYHQGPEWAWPEGYFLRAYLHFNFLTNPRACNEHKNKPSSYLYQQLYKRLSKQREEIMNSPWAGLPELTNKNGEFCQDSSPTQAWSAATLLDLFYDLWSSFEDEDQWES</sequence>
<dbReference type="FunFam" id="3.20.20.80:FF:000070">
    <property type="entry name" value="GDB1p Glycogen debranching enzyme"/>
    <property type="match status" value="1"/>
</dbReference>
<keyword evidence="12" id="KW-0320">Glycogen biosynthesis</keyword>
<keyword evidence="11" id="KW-0378">Hydrolase</keyword>
<evidence type="ECO:0000256" key="12">
    <source>
        <dbReference type="ARBA" id="ARBA00023056"/>
    </source>
</evidence>
<dbReference type="GO" id="GO:0005980">
    <property type="term" value="P:glycogen catabolic process"/>
    <property type="evidence" value="ECO:0007669"/>
    <property type="project" value="InterPro"/>
</dbReference>
<dbReference type="InterPro" id="IPR008928">
    <property type="entry name" value="6-hairpin_glycosidase_sf"/>
</dbReference>
<evidence type="ECO:0000256" key="9">
    <source>
        <dbReference type="ARBA" id="ARBA00022676"/>
    </source>
</evidence>
<comment type="catalytic activity">
    <reaction evidence="1">
        <text>Transfers a segment of a (1-&gt;4)-alpha-D-glucan to a new position in an acceptor, which may be glucose or a (1-&gt;4)-alpha-D-glucan.</text>
        <dbReference type="EC" id="2.4.1.25"/>
    </reaction>
</comment>
<dbReference type="GO" id="GO:0004134">
    <property type="term" value="F:4-alpha-glucanotransferase activity"/>
    <property type="evidence" value="ECO:0007669"/>
    <property type="project" value="UniProtKB-EC"/>
</dbReference>
<dbReference type="InterPro" id="IPR032790">
    <property type="entry name" value="GDE_C"/>
</dbReference>
<dbReference type="GO" id="GO:0005737">
    <property type="term" value="C:cytoplasm"/>
    <property type="evidence" value="ECO:0007669"/>
    <property type="project" value="UniProtKB-SubCell"/>
</dbReference>
<keyword evidence="17" id="KW-0472">Membrane</keyword>
<keyword evidence="9" id="KW-0328">Glycosyltransferase</keyword>
<protein>
    <recommendedName>
        <fullName evidence="7">Glycogen debranching enzyme</fullName>
        <ecNumber evidence="5">2.4.1.25</ecNumber>
        <ecNumber evidence="6">3.2.1.33</ecNumber>
    </recommendedName>
    <alternativeName>
        <fullName evidence="16">Glycogen debrancher</fullName>
    </alternativeName>
</protein>
<dbReference type="InterPro" id="IPR017853">
    <property type="entry name" value="GH"/>
</dbReference>
<dbReference type="InterPro" id="IPR006421">
    <property type="entry name" value="Glycogen_debranch_met"/>
</dbReference>
<comment type="similarity">
    <text evidence="15">Belongs to the glycogen debranching enzyme family.</text>
</comment>
<keyword evidence="14" id="KW-0326">Glycosidase</keyword>
<evidence type="ECO:0000256" key="8">
    <source>
        <dbReference type="ARBA" id="ARBA00022490"/>
    </source>
</evidence>
<dbReference type="InterPro" id="IPR010401">
    <property type="entry name" value="AGL/Gdb1"/>
</dbReference>
<feature type="transmembrane region" description="Helical" evidence="17">
    <location>
        <begin position="12"/>
        <end position="30"/>
    </location>
</feature>
<dbReference type="Pfam" id="PF14699">
    <property type="entry name" value="hGDE_N"/>
    <property type="match status" value="1"/>
</dbReference>
<accession>A0A9P6W4B3</accession>
<feature type="domain" description="Glycogen debranching enzyme central" evidence="21">
    <location>
        <begin position="1291"/>
        <end position="1534"/>
    </location>
</feature>
<dbReference type="EC" id="3.2.1.33" evidence="6"/>
<dbReference type="OrthoDB" id="10248904at2759"/>
<keyword evidence="17" id="KW-0812">Transmembrane</keyword>
<dbReference type="NCBIfam" id="TIGR01531">
    <property type="entry name" value="glyc_debranch"/>
    <property type="match status" value="1"/>
</dbReference>
<comment type="caution">
    <text evidence="22">The sequence shown here is derived from an EMBL/GenBank/DDBJ whole genome shotgun (WGS) entry which is preliminary data.</text>
</comment>
<keyword evidence="23" id="KW-1185">Reference proteome</keyword>
<dbReference type="GO" id="GO:0004135">
    <property type="term" value="F:amylo-alpha-1,6-glucosidase activity"/>
    <property type="evidence" value="ECO:0007669"/>
    <property type="project" value="UniProtKB-EC"/>
</dbReference>
<evidence type="ECO:0000256" key="2">
    <source>
        <dbReference type="ARBA" id="ARBA00000927"/>
    </source>
</evidence>
<dbReference type="FunFam" id="1.50.10.10:FF:000039">
    <property type="entry name" value="Glycogen debranching enzyme Gdb1, putative"/>
    <property type="match status" value="1"/>
</dbReference>
<evidence type="ECO:0000256" key="1">
    <source>
        <dbReference type="ARBA" id="ARBA00000439"/>
    </source>
</evidence>
<evidence type="ECO:0000313" key="22">
    <source>
        <dbReference type="EMBL" id="KAG0661755.1"/>
    </source>
</evidence>
<dbReference type="EC" id="2.4.1.25" evidence="5"/>
<feature type="domain" description="Glycogen debranching enzyme C-terminal" evidence="18">
    <location>
        <begin position="1608"/>
        <end position="2081"/>
    </location>
</feature>
<evidence type="ECO:0000259" key="18">
    <source>
        <dbReference type="Pfam" id="PF06202"/>
    </source>
</evidence>
<evidence type="ECO:0000256" key="5">
    <source>
        <dbReference type="ARBA" id="ARBA00012560"/>
    </source>
</evidence>
<evidence type="ECO:0000256" key="7">
    <source>
        <dbReference type="ARBA" id="ARBA00020723"/>
    </source>
</evidence>
<evidence type="ECO:0000313" key="23">
    <source>
        <dbReference type="Proteomes" id="UP000750334"/>
    </source>
</evidence>
<dbReference type="InterPro" id="IPR029436">
    <property type="entry name" value="AGL_euk_N"/>
</dbReference>
<evidence type="ECO:0000256" key="3">
    <source>
        <dbReference type="ARBA" id="ARBA00003530"/>
    </source>
</evidence>
<organism evidence="22 23">
    <name type="scientific">Maudiozyma exigua</name>
    <name type="common">Yeast</name>
    <name type="synonym">Kazachstania exigua</name>
    <dbReference type="NCBI Taxonomy" id="34358"/>
    <lineage>
        <taxon>Eukaryota</taxon>
        <taxon>Fungi</taxon>
        <taxon>Dikarya</taxon>
        <taxon>Ascomycota</taxon>
        <taxon>Saccharomycotina</taxon>
        <taxon>Saccharomycetes</taxon>
        <taxon>Saccharomycetales</taxon>
        <taxon>Saccharomycetaceae</taxon>
        <taxon>Maudiozyma</taxon>
    </lineage>
</organism>
<dbReference type="InterPro" id="IPR012341">
    <property type="entry name" value="6hp_glycosidase-like_sf"/>
</dbReference>
<gene>
    <name evidence="22" type="primary">GDB1</name>
    <name evidence="22" type="ORF">C6P45_001260</name>
</gene>
<evidence type="ECO:0000256" key="4">
    <source>
        <dbReference type="ARBA" id="ARBA00004496"/>
    </source>
</evidence>
<reference evidence="22 23" key="1">
    <citation type="submission" date="2020-11" db="EMBL/GenBank/DDBJ databases">
        <title>Kefir isolates.</title>
        <authorList>
            <person name="Marcisauskas S."/>
            <person name="Kim Y."/>
            <person name="Blasche S."/>
        </authorList>
    </citation>
    <scope>NUCLEOTIDE SEQUENCE [LARGE SCALE GENOMIC DNA]</scope>
    <source>
        <strain evidence="22 23">OG2</strain>
    </source>
</reference>
<dbReference type="CDD" id="cd11327">
    <property type="entry name" value="AmyAc_Glg_debranch_2"/>
    <property type="match status" value="1"/>
</dbReference>
<dbReference type="FunFam" id="3.20.20.80:FF:000242">
    <property type="entry name" value="Glycogen debranching enzyme Gdb1, putative"/>
    <property type="match status" value="1"/>
</dbReference>
<dbReference type="Pfam" id="PF14701">
    <property type="entry name" value="hDGE_amylase"/>
    <property type="match status" value="1"/>
</dbReference>
<evidence type="ECO:0000259" key="20">
    <source>
        <dbReference type="Pfam" id="PF14701"/>
    </source>
</evidence>
<feature type="domain" description="Glycogen debranching enzyme glucanotransferase" evidence="20">
    <location>
        <begin position="698"/>
        <end position="1124"/>
    </location>
</feature>
<dbReference type="Gene3D" id="3.20.20.80">
    <property type="entry name" value="Glycosidases"/>
    <property type="match status" value="2"/>
</dbReference>
<comment type="catalytic activity">
    <reaction evidence="2">
        <text>Hydrolysis of (1-&gt;6)-alpha-D-glucosidic branch linkages in glycogen phosphorylase limit dextrin.</text>
        <dbReference type="EC" id="3.2.1.33"/>
    </reaction>
</comment>